<comment type="caution">
    <text evidence="2">The sequence shown here is derived from an EMBL/GenBank/DDBJ whole genome shotgun (WGS) entry which is preliminary data.</text>
</comment>
<evidence type="ECO:0000313" key="2">
    <source>
        <dbReference type="EMBL" id="KAL0485803.1"/>
    </source>
</evidence>
<dbReference type="AlphaFoldDB" id="A0AAW2Z988"/>
<proteinExistence type="predicted"/>
<feature type="region of interest" description="Disordered" evidence="1">
    <location>
        <begin position="90"/>
        <end position="151"/>
    </location>
</feature>
<feature type="region of interest" description="Disordered" evidence="1">
    <location>
        <begin position="1"/>
        <end position="28"/>
    </location>
</feature>
<feature type="region of interest" description="Disordered" evidence="1">
    <location>
        <begin position="195"/>
        <end position="220"/>
    </location>
</feature>
<reference evidence="2 3" key="1">
    <citation type="submission" date="2024-03" db="EMBL/GenBank/DDBJ databases">
        <title>The Acrasis kona genome and developmental transcriptomes reveal deep origins of eukaryotic multicellular pathways.</title>
        <authorList>
            <person name="Sheikh S."/>
            <person name="Fu C.-J."/>
            <person name="Brown M.W."/>
            <person name="Baldauf S.L."/>
        </authorList>
    </citation>
    <scope>NUCLEOTIDE SEQUENCE [LARGE SCALE GENOMIC DNA]</scope>
    <source>
        <strain evidence="2 3">ATCC MYA-3509</strain>
    </source>
</reference>
<dbReference type="EMBL" id="JAOPGA020001169">
    <property type="protein sequence ID" value="KAL0485803.1"/>
    <property type="molecule type" value="Genomic_DNA"/>
</dbReference>
<dbReference type="Proteomes" id="UP001431209">
    <property type="component" value="Unassembled WGS sequence"/>
</dbReference>
<feature type="region of interest" description="Disordered" evidence="1">
    <location>
        <begin position="271"/>
        <end position="294"/>
    </location>
</feature>
<gene>
    <name evidence="2" type="ORF">AKO1_003360</name>
</gene>
<evidence type="ECO:0000313" key="3">
    <source>
        <dbReference type="Proteomes" id="UP001431209"/>
    </source>
</evidence>
<feature type="compositionally biased region" description="Low complexity" evidence="1">
    <location>
        <begin position="126"/>
        <end position="138"/>
    </location>
</feature>
<feature type="compositionally biased region" description="Low complexity" evidence="1">
    <location>
        <begin position="11"/>
        <end position="26"/>
    </location>
</feature>
<accession>A0AAW2Z988</accession>
<evidence type="ECO:0000256" key="1">
    <source>
        <dbReference type="SAM" id="MobiDB-lite"/>
    </source>
</evidence>
<organism evidence="2 3">
    <name type="scientific">Acrasis kona</name>
    <dbReference type="NCBI Taxonomy" id="1008807"/>
    <lineage>
        <taxon>Eukaryota</taxon>
        <taxon>Discoba</taxon>
        <taxon>Heterolobosea</taxon>
        <taxon>Tetramitia</taxon>
        <taxon>Eutetramitia</taxon>
        <taxon>Acrasidae</taxon>
        <taxon>Acrasis</taxon>
    </lineage>
</organism>
<name>A0AAW2Z988_9EUKA</name>
<feature type="compositionally biased region" description="Polar residues" evidence="1">
    <location>
        <begin position="90"/>
        <end position="125"/>
    </location>
</feature>
<protein>
    <submittedName>
        <fullName evidence="2">Pnp</fullName>
    </submittedName>
</protein>
<keyword evidence="3" id="KW-1185">Reference proteome</keyword>
<sequence>MHNYEKHYKQTTKQRQNQQQTPTNQQVSPFHIFSGVPVSNISGSTSLETTELTLQLNVDDVINHINNIQPYDTRPPHVSQTSLNAPSLQTFSQHDPNRPTSSIQHPIPTVQDTTNARPASTTLSLNNPNETSPTTVTTTPPPHNTNSRKQKHWFVQGPESYLSKTKAFKEEQLRKNQGLVNFVFDKHLDLIKNQVTQRSTPPPPPPSEEPKPQTTPSPVNVEVKEPVDQIVRIGKYTREERDVKIQRLRTNREKRLRGEIPVVVHTTRRELARTRKRHKGRFIKESEDEESPKG</sequence>